<keyword evidence="3" id="KW-0238">DNA-binding</keyword>
<protein>
    <recommendedName>
        <fullName evidence="8">BZIP domain-containing protein</fullName>
    </recommendedName>
</protein>
<evidence type="ECO:0000256" key="3">
    <source>
        <dbReference type="ARBA" id="ARBA00023125"/>
    </source>
</evidence>
<keyword evidence="4" id="KW-0804">Transcription</keyword>
<name>A0A811MIP7_9POAL</name>
<organism evidence="9 10">
    <name type="scientific">Miscanthus lutarioriparius</name>
    <dbReference type="NCBI Taxonomy" id="422564"/>
    <lineage>
        <taxon>Eukaryota</taxon>
        <taxon>Viridiplantae</taxon>
        <taxon>Streptophyta</taxon>
        <taxon>Embryophyta</taxon>
        <taxon>Tracheophyta</taxon>
        <taxon>Spermatophyta</taxon>
        <taxon>Magnoliopsida</taxon>
        <taxon>Liliopsida</taxon>
        <taxon>Poales</taxon>
        <taxon>Poaceae</taxon>
        <taxon>PACMAD clade</taxon>
        <taxon>Panicoideae</taxon>
        <taxon>Andropogonodae</taxon>
        <taxon>Andropogoneae</taxon>
        <taxon>Saccharinae</taxon>
        <taxon>Miscanthus</taxon>
    </lineage>
</organism>
<evidence type="ECO:0000256" key="5">
    <source>
        <dbReference type="ARBA" id="ARBA00023242"/>
    </source>
</evidence>
<evidence type="ECO:0000259" key="8">
    <source>
        <dbReference type="PROSITE" id="PS50217"/>
    </source>
</evidence>
<dbReference type="GO" id="GO:0045893">
    <property type="term" value="P:positive regulation of DNA-templated transcription"/>
    <property type="evidence" value="ECO:0007669"/>
    <property type="project" value="TreeGrafter"/>
</dbReference>
<gene>
    <name evidence="9" type="ORF">NCGR_LOCUS4477</name>
</gene>
<dbReference type="InterPro" id="IPR004827">
    <property type="entry name" value="bZIP"/>
</dbReference>
<evidence type="ECO:0000256" key="1">
    <source>
        <dbReference type="ARBA" id="ARBA00004123"/>
    </source>
</evidence>
<dbReference type="AlphaFoldDB" id="A0A811MIP7"/>
<dbReference type="PROSITE" id="PS50217">
    <property type="entry name" value="BZIP"/>
    <property type="match status" value="1"/>
</dbReference>
<dbReference type="GO" id="GO:0000976">
    <property type="term" value="F:transcription cis-regulatory region binding"/>
    <property type="evidence" value="ECO:0007669"/>
    <property type="project" value="TreeGrafter"/>
</dbReference>
<dbReference type="InterPro" id="IPR046347">
    <property type="entry name" value="bZIP_sf"/>
</dbReference>
<dbReference type="GO" id="GO:0003700">
    <property type="term" value="F:DNA-binding transcription factor activity"/>
    <property type="evidence" value="ECO:0007669"/>
    <property type="project" value="InterPro"/>
</dbReference>
<evidence type="ECO:0000256" key="6">
    <source>
        <dbReference type="SAM" id="Coils"/>
    </source>
</evidence>
<keyword evidence="6" id="KW-0175">Coiled coil</keyword>
<accession>A0A811MIP7</accession>
<sequence>MLSVQDALDLASSSCGTMDIITCGFTPWGPESCPSLDQVMASSRPAAAASTAAVEEAEAARDADPEEEERLRRQRRKMLNRLSAQRSRARKQQRLEELREAAAGLRAEKQELEARLQALARHDLAVRCQNARLRAEAAAFARRLREARRLLALRRLAYDLMPQQAAGGRGAPAGAGVAHDVERLSGPRTGEVLARTDGRTRACYGELETWGTLSLARCMQLSAASNTTTARGGARVDV</sequence>
<keyword evidence="10" id="KW-1185">Reference proteome</keyword>
<proteinExistence type="predicted"/>
<evidence type="ECO:0000256" key="2">
    <source>
        <dbReference type="ARBA" id="ARBA00023015"/>
    </source>
</evidence>
<feature type="region of interest" description="Disordered" evidence="7">
    <location>
        <begin position="47"/>
        <end position="69"/>
    </location>
</feature>
<dbReference type="Pfam" id="PF00170">
    <property type="entry name" value="bZIP_1"/>
    <property type="match status" value="1"/>
</dbReference>
<dbReference type="InterPro" id="IPR045314">
    <property type="entry name" value="bZIP_plant_GBF1"/>
</dbReference>
<dbReference type="Gene3D" id="1.20.5.170">
    <property type="match status" value="1"/>
</dbReference>
<evidence type="ECO:0000256" key="4">
    <source>
        <dbReference type="ARBA" id="ARBA00023163"/>
    </source>
</evidence>
<dbReference type="GO" id="GO:0046982">
    <property type="term" value="F:protein heterodimerization activity"/>
    <property type="evidence" value="ECO:0007669"/>
    <property type="project" value="UniProtKB-ARBA"/>
</dbReference>
<dbReference type="OrthoDB" id="696514at2759"/>
<dbReference type="SMART" id="SM00338">
    <property type="entry name" value="BRLZ"/>
    <property type="match status" value="1"/>
</dbReference>
<dbReference type="PANTHER" id="PTHR45764">
    <property type="entry name" value="BZIP TRANSCRIPTION FACTOR 44"/>
    <property type="match status" value="1"/>
</dbReference>
<feature type="domain" description="BZIP" evidence="8">
    <location>
        <begin position="70"/>
        <end position="133"/>
    </location>
</feature>
<comment type="subcellular location">
    <subcellularLocation>
        <location evidence="1">Nucleus</location>
    </subcellularLocation>
</comment>
<feature type="coiled-coil region" evidence="6">
    <location>
        <begin position="81"/>
        <end position="150"/>
    </location>
</feature>
<evidence type="ECO:0000256" key="7">
    <source>
        <dbReference type="SAM" id="MobiDB-lite"/>
    </source>
</evidence>
<dbReference type="PANTHER" id="PTHR45764:SF73">
    <property type="entry name" value="OCS ELEMENT-BINDING FACTOR 1"/>
    <property type="match status" value="1"/>
</dbReference>
<dbReference type="CDD" id="cd14702">
    <property type="entry name" value="bZIP_plant_GBF1"/>
    <property type="match status" value="1"/>
</dbReference>
<comment type="caution">
    <text evidence="9">The sequence shown here is derived from an EMBL/GenBank/DDBJ whole genome shotgun (WGS) entry which is preliminary data.</text>
</comment>
<keyword evidence="5" id="KW-0539">Nucleus</keyword>
<dbReference type="Proteomes" id="UP000604825">
    <property type="component" value="Unassembled WGS sequence"/>
</dbReference>
<dbReference type="EMBL" id="CAJGYO010000001">
    <property type="protein sequence ID" value="CAD6206816.1"/>
    <property type="molecule type" value="Genomic_DNA"/>
</dbReference>
<evidence type="ECO:0000313" key="9">
    <source>
        <dbReference type="EMBL" id="CAD6206816.1"/>
    </source>
</evidence>
<evidence type="ECO:0000313" key="10">
    <source>
        <dbReference type="Proteomes" id="UP000604825"/>
    </source>
</evidence>
<keyword evidence="2" id="KW-0805">Transcription regulation</keyword>
<dbReference type="GO" id="GO:0005634">
    <property type="term" value="C:nucleus"/>
    <property type="evidence" value="ECO:0007669"/>
    <property type="project" value="UniProtKB-SubCell"/>
</dbReference>
<dbReference type="SUPFAM" id="SSF57959">
    <property type="entry name" value="Leucine zipper domain"/>
    <property type="match status" value="1"/>
</dbReference>
<reference evidence="9" key="1">
    <citation type="submission" date="2020-10" db="EMBL/GenBank/DDBJ databases">
        <authorList>
            <person name="Han B."/>
            <person name="Lu T."/>
            <person name="Zhao Q."/>
            <person name="Huang X."/>
            <person name="Zhao Y."/>
        </authorList>
    </citation>
    <scope>NUCLEOTIDE SEQUENCE</scope>
</reference>